<dbReference type="GO" id="GO:0018826">
    <property type="term" value="F:methionine gamma-lyase activity"/>
    <property type="evidence" value="ECO:0007669"/>
    <property type="project" value="UniProtKB-EC"/>
</dbReference>
<dbReference type="GO" id="GO:0019346">
    <property type="term" value="P:transsulfuration"/>
    <property type="evidence" value="ECO:0007669"/>
    <property type="project" value="InterPro"/>
</dbReference>
<dbReference type="RefSeq" id="WP_229750010.1">
    <property type="nucleotide sequence ID" value="NZ_BMHP01000001.1"/>
</dbReference>
<evidence type="ECO:0000256" key="2">
    <source>
        <dbReference type="ARBA" id="ARBA00022898"/>
    </source>
</evidence>
<evidence type="ECO:0000256" key="8">
    <source>
        <dbReference type="RuleBase" id="RU362118"/>
    </source>
</evidence>
<dbReference type="CDD" id="cd00614">
    <property type="entry name" value="CGS_like"/>
    <property type="match status" value="1"/>
</dbReference>
<reference evidence="9" key="2">
    <citation type="submission" date="2020-09" db="EMBL/GenBank/DDBJ databases">
        <authorList>
            <person name="Sun Q."/>
            <person name="Zhou Y."/>
        </authorList>
    </citation>
    <scope>NUCLEOTIDE SEQUENCE</scope>
    <source>
        <strain evidence="9">CGMCC 1.15178</strain>
    </source>
</reference>
<dbReference type="GO" id="GO:0005737">
    <property type="term" value="C:cytoplasm"/>
    <property type="evidence" value="ECO:0007669"/>
    <property type="project" value="TreeGrafter"/>
</dbReference>
<dbReference type="InterPro" id="IPR000277">
    <property type="entry name" value="Cys/Met-Metab_PyrdxlP-dep_enz"/>
</dbReference>
<gene>
    <name evidence="9" type="ORF">GCM10010911_04430</name>
</gene>
<dbReference type="EMBL" id="BMHP01000001">
    <property type="protein sequence ID" value="GGD50006.1"/>
    <property type="molecule type" value="Genomic_DNA"/>
</dbReference>
<dbReference type="PIRSF" id="PIRSF001434">
    <property type="entry name" value="CGS"/>
    <property type="match status" value="1"/>
</dbReference>
<dbReference type="InterPro" id="IPR015421">
    <property type="entry name" value="PyrdxlP-dep_Trfase_major"/>
</dbReference>
<dbReference type="GO" id="GO:0047982">
    <property type="term" value="F:homocysteine desulfhydrase activity"/>
    <property type="evidence" value="ECO:0007669"/>
    <property type="project" value="UniProtKB-EC"/>
</dbReference>
<proteinExistence type="inferred from homology"/>
<dbReference type="AlphaFoldDB" id="A0A916YL78"/>
<evidence type="ECO:0000256" key="7">
    <source>
        <dbReference type="PIRSR" id="PIRSR001434-2"/>
    </source>
</evidence>
<comment type="caution">
    <text evidence="9">The sequence shown here is derived from an EMBL/GenBank/DDBJ whole genome shotgun (WGS) entry which is preliminary data.</text>
</comment>
<dbReference type="Gene3D" id="3.40.640.10">
    <property type="entry name" value="Type I PLP-dependent aspartate aminotransferase-like (Major domain)"/>
    <property type="match status" value="1"/>
</dbReference>
<evidence type="ECO:0000256" key="1">
    <source>
        <dbReference type="ARBA" id="ARBA00001933"/>
    </source>
</evidence>
<organism evidence="9 10">
    <name type="scientific">Paenibacillus nasutitermitis</name>
    <dbReference type="NCBI Taxonomy" id="1652958"/>
    <lineage>
        <taxon>Bacteria</taxon>
        <taxon>Bacillati</taxon>
        <taxon>Bacillota</taxon>
        <taxon>Bacilli</taxon>
        <taxon>Bacillales</taxon>
        <taxon>Paenibacillaceae</taxon>
        <taxon>Paenibacillus</taxon>
    </lineage>
</organism>
<comment type="similarity">
    <text evidence="8">Belongs to the trans-sulfuration enzymes family.</text>
</comment>
<dbReference type="PANTHER" id="PTHR11808">
    <property type="entry name" value="TRANS-SULFURATION ENZYME FAMILY MEMBER"/>
    <property type="match status" value="1"/>
</dbReference>
<protein>
    <recommendedName>
        <fullName evidence="3">homocysteine desulfhydrase</fullName>
        <ecNumber evidence="3">4.4.1.2</ecNumber>
    </recommendedName>
    <alternativeName>
        <fullName evidence="4">Homocysteine desulfhydrase</fullName>
    </alternativeName>
</protein>
<comment type="catalytic activity">
    <reaction evidence="6">
        <text>L-methionine + H2O = methanethiol + 2-oxobutanoate + NH4(+)</text>
        <dbReference type="Rhea" id="RHEA:23800"/>
        <dbReference type="ChEBI" id="CHEBI:15377"/>
        <dbReference type="ChEBI" id="CHEBI:16007"/>
        <dbReference type="ChEBI" id="CHEBI:16763"/>
        <dbReference type="ChEBI" id="CHEBI:28938"/>
        <dbReference type="ChEBI" id="CHEBI:57844"/>
        <dbReference type="EC" id="4.4.1.11"/>
    </reaction>
    <physiologicalReaction direction="left-to-right" evidence="6">
        <dbReference type="Rhea" id="RHEA:23801"/>
    </physiologicalReaction>
</comment>
<keyword evidence="2 7" id="KW-0663">Pyridoxal phosphate</keyword>
<dbReference type="Pfam" id="PF01053">
    <property type="entry name" value="Cys_Met_Meta_PP"/>
    <property type="match status" value="1"/>
</dbReference>
<dbReference type="FunFam" id="3.40.640.10:FF:000046">
    <property type="entry name" value="Cystathionine gamma-lyase"/>
    <property type="match status" value="1"/>
</dbReference>
<name>A0A916YL78_9BACL</name>
<evidence type="ECO:0000256" key="4">
    <source>
        <dbReference type="ARBA" id="ARBA00047199"/>
    </source>
</evidence>
<feature type="modified residue" description="N6-(pyridoxal phosphate)lysine" evidence="7">
    <location>
        <position position="219"/>
    </location>
</feature>
<dbReference type="InterPro" id="IPR015424">
    <property type="entry name" value="PyrdxlP-dep_Trfase"/>
</dbReference>
<evidence type="ECO:0000313" key="9">
    <source>
        <dbReference type="EMBL" id="GGD50006.1"/>
    </source>
</evidence>
<evidence type="ECO:0000256" key="5">
    <source>
        <dbReference type="ARBA" id="ARBA00048780"/>
    </source>
</evidence>
<reference evidence="9" key="1">
    <citation type="journal article" date="2014" name="Int. J. Syst. Evol. Microbiol.">
        <title>Complete genome sequence of Corynebacterium casei LMG S-19264T (=DSM 44701T), isolated from a smear-ripened cheese.</title>
        <authorList>
            <consortium name="US DOE Joint Genome Institute (JGI-PGF)"/>
            <person name="Walter F."/>
            <person name="Albersmeier A."/>
            <person name="Kalinowski J."/>
            <person name="Ruckert C."/>
        </authorList>
    </citation>
    <scope>NUCLEOTIDE SEQUENCE</scope>
    <source>
        <strain evidence="9">CGMCC 1.15178</strain>
    </source>
</reference>
<accession>A0A916YL78</accession>
<dbReference type="PANTHER" id="PTHR11808:SF80">
    <property type="entry name" value="CYSTATHIONINE GAMMA-LYASE"/>
    <property type="match status" value="1"/>
</dbReference>
<sequence length="401" mass="44259">MSQTMGESTADKKEKKASEYTRVVYDPIDTRHYGAIHTPIYQNSLFAFENYDQFDKAFQDLSAIPVYSRGNNPTVRYLEQKIADLEEAEDAKCFSSGMAAITAAIMSTVSQGDHIICINQVYGPTKEFLGSYMLKFGVETTFVDGSKLEAWEDAVRPNTKLFYLESPSTQMFQLQDIRACAELAKSIGAVTVIDNTCATPLFQKPLQLGADLSVHSISKYIGGHSDCIGGVVIGSSNRIKSLFNKEYMLFGGIMTPQTAALVSKGIRTLPLRLRRHEASALRVAAFLQEQPFVSKVNHPGLDSHPQHKLALTQMSGSTSLFSFESVMPLARIKEWANGLKYFKIAVSWGGFESLVTVNEVAWDNNSGSRVVVRLYVGLEEPDDLIADIAAAWKHAEALEAL</sequence>
<evidence type="ECO:0000256" key="6">
    <source>
        <dbReference type="ARBA" id="ARBA00052699"/>
    </source>
</evidence>
<dbReference type="Gene3D" id="3.90.1150.10">
    <property type="entry name" value="Aspartate Aminotransferase, domain 1"/>
    <property type="match status" value="1"/>
</dbReference>
<comment type="cofactor">
    <cofactor evidence="1 8">
        <name>pyridoxal 5'-phosphate</name>
        <dbReference type="ChEBI" id="CHEBI:597326"/>
    </cofactor>
</comment>
<dbReference type="GO" id="GO:0030170">
    <property type="term" value="F:pyridoxal phosphate binding"/>
    <property type="evidence" value="ECO:0007669"/>
    <property type="project" value="InterPro"/>
</dbReference>
<keyword evidence="10" id="KW-1185">Reference proteome</keyword>
<dbReference type="Proteomes" id="UP000612456">
    <property type="component" value="Unassembled WGS sequence"/>
</dbReference>
<evidence type="ECO:0000313" key="10">
    <source>
        <dbReference type="Proteomes" id="UP000612456"/>
    </source>
</evidence>
<dbReference type="EC" id="4.4.1.2" evidence="3"/>
<dbReference type="SUPFAM" id="SSF53383">
    <property type="entry name" value="PLP-dependent transferases"/>
    <property type="match status" value="1"/>
</dbReference>
<comment type="catalytic activity">
    <reaction evidence="5">
        <text>L-homocysteine + H2O = 2-oxobutanoate + hydrogen sulfide + NH4(+) + H(+)</text>
        <dbReference type="Rhea" id="RHEA:14501"/>
        <dbReference type="ChEBI" id="CHEBI:15377"/>
        <dbReference type="ChEBI" id="CHEBI:15378"/>
        <dbReference type="ChEBI" id="CHEBI:16763"/>
        <dbReference type="ChEBI" id="CHEBI:28938"/>
        <dbReference type="ChEBI" id="CHEBI:29919"/>
        <dbReference type="ChEBI" id="CHEBI:58199"/>
        <dbReference type="EC" id="4.4.1.2"/>
    </reaction>
    <physiologicalReaction direction="left-to-right" evidence="5">
        <dbReference type="Rhea" id="RHEA:14502"/>
    </physiologicalReaction>
</comment>
<evidence type="ECO:0000256" key="3">
    <source>
        <dbReference type="ARBA" id="ARBA00047175"/>
    </source>
</evidence>
<dbReference type="InterPro" id="IPR015422">
    <property type="entry name" value="PyrdxlP-dep_Trfase_small"/>
</dbReference>